<dbReference type="AlphaFoldDB" id="A0AAN8BT58"/>
<comment type="caution">
    <text evidence="2">The sequence shown here is derived from an EMBL/GenBank/DDBJ whole genome shotgun (WGS) entry which is preliminary data.</text>
</comment>
<gene>
    <name evidence="2" type="ORF">CgunFtcFv8_018599</name>
</gene>
<feature type="compositionally biased region" description="Basic and acidic residues" evidence="1">
    <location>
        <begin position="30"/>
        <end position="45"/>
    </location>
</feature>
<keyword evidence="3" id="KW-1185">Reference proteome</keyword>
<accession>A0AAN8BT58</accession>
<proteinExistence type="predicted"/>
<evidence type="ECO:0000256" key="1">
    <source>
        <dbReference type="SAM" id="MobiDB-lite"/>
    </source>
</evidence>
<sequence length="102" mass="11126">MNLGGGDRDNHPAALTSHVRGMQRPWPTSPHERPFMGPRSGERTCIKQGSHPWGECVDGKHGAENSLTQKASYGSRGRAERRGLLDTCDGGIPEWHEEGPLA</sequence>
<evidence type="ECO:0000313" key="2">
    <source>
        <dbReference type="EMBL" id="KAK5891331.1"/>
    </source>
</evidence>
<reference evidence="2 3" key="1">
    <citation type="journal article" date="2023" name="Mol. Biol. Evol.">
        <title>Genomics of Secondarily Temperate Adaptation in the Only Non-Antarctic Icefish.</title>
        <authorList>
            <person name="Rivera-Colon A.G."/>
            <person name="Rayamajhi N."/>
            <person name="Minhas B.F."/>
            <person name="Madrigal G."/>
            <person name="Bilyk K.T."/>
            <person name="Yoon V."/>
            <person name="Hune M."/>
            <person name="Gregory S."/>
            <person name="Cheng C.H.C."/>
            <person name="Catchen J.M."/>
        </authorList>
    </citation>
    <scope>NUCLEOTIDE SEQUENCE [LARGE SCALE GENOMIC DNA]</scope>
    <source>
        <tissue evidence="2">White muscle</tissue>
    </source>
</reference>
<dbReference type="Proteomes" id="UP001331515">
    <property type="component" value="Unassembled WGS sequence"/>
</dbReference>
<feature type="compositionally biased region" description="Basic and acidic residues" evidence="1">
    <location>
        <begin position="1"/>
        <end position="11"/>
    </location>
</feature>
<dbReference type="EMBL" id="JAURVH010001536">
    <property type="protein sequence ID" value="KAK5891331.1"/>
    <property type="molecule type" value="Genomic_DNA"/>
</dbReference>
<organism evidence="2 3">
    <name type="scientific">Champsocephalus gunnari</name>
    <name type="common">Mackerel icefish</name>
    <dbReference type="NCBI Taxonomy" id="52237"/>
    <lineage>
        <taxon>Eukaryota</taxon>
        <taxon>Metazoa</taxon>
        <taxon>Chordata</taxon>
        <taxon>Craniata</taxon>
        <taxon>Vertebrata</taxon>
        <taxon>Euteleostomi</taxon>
        <taxon>Actinopterygii</taxon>
        <taxon>Neopterygii</taxon>
        <taxon>Teleostei</taxon>
        <taxon>Neoteleostei</taxon>
        <taxon>Acanthomorphata</taxon>
        <taxon>Eupercaria</taxon>
        <taxon>Perciformes</taxon>
        <taxon>Notothenioidei</taxon>
        <taxon>Channichthyidae</taxon>
        <taxon>Champsocephalus</taxon>
    </lineage>
</organism>
<evidence type="ECO:0000313" key="3">
    <source>
        <dbReference type="Proteomes" id="UP001331515"/>
    </source>
</evidence>
<protein>
    <submittedName>
        <fullName evidence="2">Uncharacterized protein</fullName>
    </submittedName>
</protein>
<name>A0AAN8BT58_CHAGU</name>
<feature type="region of interest" description="Disordered" evidence="1">
    <location>
        <begin position="1"/>
        <end position="47"/>
    </location>
</feature>